<protein>
    <submittedName>
        <fullName evidence="15">Probable galactosyltransferase sqv-3 (inferred by orthology to a C. elegans protein)</fullName>
    </submittedName>
</protein>
<feature type="domain" description="Galactosyltransferase N-terminal" evidence="12">
    <location>
        <begin position="36"/>
        <end position="123"/>
    </location>
</feature>
<dbReference type="GO" id="GO:0005975">
    <property type="term" value="P:carbohydrate metabolic process"/>
    <property type="evidence" value="ECO:0007669"/>
    <property type="project" value="InterPro"/>
</dbReference>
<gene>
    <name evidence="13" type="ORF">ASIM_LOCUS16401</name>
</gene>
<keyword evidence="14" id="KW-1185">Reference proteome</keyword>
<dbReference type="WBParaSite" id="ASIM_0001699401-mRNA-1">
    <property type="protein sequence ID" value="ASIM_0001699401-mRNA-1"/>
    <property type="gene ID" value="ASIM_0001699401"/>
</dbReference>
<dbReference type="PANTHER" id="PTHR19300:SF30">
    <property type="entry name" value="BETA-1,4-GALACTOSYLTRANSFERASE 7"/>
    <property type="match status" value="1"/>
</dbReference>
<dbReference type="Gene3D" id="3.90.550.10">
    <property type="entry name" value="Spore Coat Polysaccharide Biosynthesis Protein SpsA, Chain A"/>
    <property type="match status" value="1"/>
</dbReference>
<dbReference type="InterPro" id="IPR029044">
    <property type="entry name" value="Nucleotide-diphossugar_trans"/>
</dbReference>
<dbReference type="Proteomes" id="UP000267096">
    <property type="component" value="Unassembled WGS sequence"/>
</dbReference>
<evidence type="ECO:0000256" key="1">
    <source>
        <dbReference type="ARBA" id="ARBA00004606"/>
    </source>
</evidence>
<evidence type="ECO:0000256" key="5">
    <source>
        <dbReference type="ARBA" id="ARBA00022679"/>
    </source>
</evidence>
<dbReference type="InterPro" id="IPR027995">
    <property type="entry name" value="Galactosyl_T_N"/>
</dbReference>
<comment type="pathway">
    <text evidence="2">Protein modification; protein glycosylation.</text>
</comment>
<dbReference type="GO" id="GO:0030166">
    <property type="term" value="P:proteoglycan biosynthetic process"/>
    <property type="evidence" value="ECO:0007669"/>
    <property type="project" value="TreeGrafter"/>
</dbReference>
<evidence type="ECO:0000256" key="8">
    <source>
        <dbReference type="ARBA" id="ARBA00022989"/>
    </source>
</evidence>
<evidence type="ECO:0000256" key="4">
    <source>
        <dbReference type="ARBA" id="ARBA00022676"/>
    </source>
</evidence>
<reference evidence="13 14" key="2">
    <citation type="submission" date="2018-11" db="EMBL/GenBank/DDBJ databases">
        <authorList>
            <consortium name="Pathogen Informatics"/>
        </authorList>
    </citation>
    <scope>NUCLEOTIDE SEQUENCE [LARGE SCALE GENOMIC DNA]</scope>
</reference>
<keyword evidence="5" id="KW-0808">Transferase</keyword>
<evidence type="ECO:0000259" key="11">
    <source>
        <dbReference type="Pfam" id="PF02709"/>
    </source>
</evidence>
<evidence type="ECO:0000256" key="7">
    <source>
        <dbReference type="ARBA" id="ARBA00022968"/>
    </source>
</evidence>
<name>A0A0M3K7Q3_ANISI</name>
<evidence type="ECO:0000313" key="15">
    <source>
        <dbReference type="WBParaSite" id="ASIM_0001699401-mRNA-1"/>
    </source>
</evidence>
<keyword evidence="9" id="KW-0472">Membrane</keyword>
<keyword evidence="7" id="KW-0735">Signal-anchor</keyword>
<evidence type="ECO:0000259" key="12">
    <source>
        <dbReference type="Pfam" id="PF13733"/>
    </source>
</evidence>
<dbReference type="EMBL" id="UYRR01033061">
    <property type="protein sequence ID" value="VDK57694.1"/>
    <property type="molecule type" value="Genomic_DNA"/>
</dbReference>
<keyword evidence="4" id="KW-0328">Glycosyltransferase</keyword>
<comment type="subcellular location">
    <subcellularLocation>
        <location evidence="1">Membrane</location>
        <topology evidence="1">Single-pass type II membrane protein</topology>
    </subcellularLocation>
</comment>
<dbReference type="OrthoDB" id="6020664at2759"/>
<evidence type="ECO:0000313" key="13">
    <source>
        <dbReference type="EMBL" id="VDK57694.1"/>
    </source>
</evidence>
<dbReference type="AlphaFoldDB" id="A0A0M3K7Q3"/>
<dbReference type="Pfam" id="PF02709">
    <property type="entry name" value="Glyco_transf_7C"/>
    <property type="match status" value="1"/>
</dbReference>
<dbReference type="GO" id="GO:0046525">
    <property type="term" value="F:xylosylprotein 4-beta-galactosyltransferase activity"/>
    <property type="evidence" value="ECO:0007669"/>
    <property type="project" value="TreeGrafter"/>
</dbReference>
<evidence type="ECO:0000256" key="2">
    <source>
        <dbReference type="ARBA" id="ARBA00004922"/>
    </source>
</evidence>
<dbReference type="InterPro" id="IPR027791">
    <property type="entry name" value="Galactosyl_T_C"/>
</dbReference>
<evidence type="ECO:0000313" key="14">
    <source>
        <dbReference type="Proteomes" id="UP000267096"/>
    </source>
</evidence>
<dbReference type="GO" id="GO:0016020">
    <property type="term" value="C:membrane"/>
    <property type="evidence" value="ECO:0007669"/>
    <property type="project" value="UniProtKB-SubCell"/>
</dbReference>
<keyword evidence="6" id="KW-0812">Transmembrane</keyword>
<evidence type="ECO:0000256" key="10">
    <source>
        <dbReference type="ARBA" id="ARBA00023180"/>
    </source>
</evidence>
<organism evidence="15">
    <name type="scientific">Anisakis simplex</name>
    <name type="common">Herring worm</name>
    <dbReference type="NCBI Taxonomy" id="6269"/>
    <lineage>
        <taxon>Eukaryota</taxon>
        <taxon>Metazoa</taxon>
        <taxon>Ecdysozoa</taxon>
        <taxon>Nematoda</taxon>
        <taxon>Chromadorea</taxon>
        <taxon>Rhabditida</taxon>
        <taxon>Spirurina</taxon>
        <taxon>Ascaridomorpha</taxon>
        <taxon>Ascaridoidea</taxon>
        <taxon>Anisakidae</taxon>
        <taxon>Anisakis</taxon>
        <taxon>Anisakis simplex complex</taxon>
    </lineage>
</organism>
<proteinExistence type="inferred from homology"/>
<keyword evidence="10" id="KW-0325">Glycoprotein</keyword>
<dbReference type="UniPathway" id="UPA00378"/>
<accession>A0A0M3K7Q3</accession>
<evidence type="ECO:0000256" key="9">
    <source>
        <dbReference type="ARBA" id="ARBA00023136"/>
    </source>
</evidence>
<comment type="similarity">
    <text evidence="3">Belongs to the glycosyltransferase 7 family.</text>
</comment>
<feature type="domain" description="Galactosyltransferase C-terminal" evidence="11">
    <location>
        <begin position="132"/>
        <end position="208"/>
    </location>
</feature>
<keyword evidence="8" id="KW-1133">Transmembrane helix</keyword>
<reference evidence="15" key="1">
    <citation type="submission" date="2017-02" db="UniProtKB">
        <authorList>
            <consortium name="WormBaseParasite"/>
        </authorList>
    </citation>
    <scope>IDENTIFICATION</scope>
</reference>
<dbReference type="SUPFAM" id="SSF53448">
    <property type="entry name" value="Nucleotide-diphospho-sugar transferases"/>
    <property type="match status" value="1"/>
</dbReference>
<dbReference type="PRINTS" id="PR02050">
    <property type="entry name" value="B14GALTRFASE"/>
</dbReference>
<dbReference type="Pfam" id="PF13733">
    <property type="entry name" value="Glyco_transf_7N"/>
    <property type="match status" value="1"/>
</dbReference>
<dbReference type="GO" id="GO:0005794">
    <property type="term" value="C:Golgi apparatus"/>
    <property type="evidence" value="ECO:0007669"/>
    <property type="project" value="TreeGrafter"/>
</dbReference>
<evidence type="ECO:0000256" key="3">
    <source>
        <dbReference type="ARBA" id="ARBA00005735"/>
    </source>
</evidence>
<dbReference type="InterPro" id="IPR003859">
    <property type="entry name" value="Galactosyl_T"/>
</dbReference>
<dbReference type="PANTHER" id="PTHR19300">
    <property type="entry name" value="BETA-1,4-GALACTOSYLTRANSFERASE"/>
    <property type="match status" value="1"/>
</dbReference>
<sequence>MQMVQSEVLFQIAEETAAEFIDRQLFHWHIPFTTPVPEHKLCVLVPFRDRLYELKEFAPHIDRFLRRQQIPHHIIVLNQTDELRFNRASLINIGWYEADRLKCDYLVMHDVDLLPLNDQLNYSYPGFGVVRHISSPQYHPKYNYTKFIGGILMLTLHDYKMVNGMSNKYWGWGLEDDEFYLRLRDANLTALMDRPSNLTTNRKNTFRHIHDPRLRRRDRFVIGDQKKMSRRRDRVSGLDSVKYRIVSRDLLRFGQKNEESALVSVLNIELHCDVKWTPYCKLPHSIRKQLS</sequence>
<evidence type="ECO:0000256" key="6">
    <source>
        <dbReference type="ARBA" id="ARBA00022692"/>
    </source>
</evidence>